<accession>A0A0D9ZLI8</accession>
<dbReference type="STRING" id="40148.A0A0D9ZLI8"/>
<keyword evidence="4" id="KW-1185">Reference proteome</keyword>
<proteinExistence type="predicted"/>
<reference evidence="3" key="2">
    <citation type="submission" date="2018-05" db="EMBL/GenBank/DDBJ databases">
        <title>OgluRS3 (Oryza glumaepatula Reference Sequence Version 3).</title>
        <authorList>
            <person name="Zhang J."/>
            <person name="Kudrna D."/>
            <person name="Lee S."/>
            <person name="Talag J."/>
            <person name="Welchert J."/>
            <person name="Wing R.A."/>
        </authorList>
    </citation>
    <scope>NUCLEOTIDE SEQUENCE [LARGE SCALE GENOMIC DNA]</scope>
</reference>
<dbReference type="Gramene" id="OGLUM04G14290.1">
    <property type="protein sequence ID" value="OGLUM04G14290.1"/>
    <property type="gene ID" value="OGLUM04G14290"/>
</dbReference>
<organism evidence="3">
    <name type="scientific">Oryza glumipatula</name>
    <dbReference type="NCBI Taxonomy" id="40148"/>
    <lineage>
        <taxon>Eukaryota</taxon>
        <taxon>Viridiplantae</taxon>
        <taxon>Streptophyta</taxon>
        <taxon>Embryophyta</taxon>
        <taxon>Tracheophyta</taxon>
        <taxon>Spermatophyta</taxon>
        <taxon>Magnoliopsida</taxon>
        <taxon>Liliopsida</taxon>
        <taxon>Poales</taxon>
        <taxon>Poaceae</taxon>
        <taxon>BOP clade</taxon>
        <taxon>Oryzoideae</taxon>
        <taxon>Oryzeae</taxon>
        <taxon>Oryzinae</taxon>
        <taxon>Oryza</taxon>
    </lineage>
</organism>
<reference evidence="3" key="1">
    <citation type="submission" date="2015-04" db="UniProtKB">
        <authorList>
            <consortium name="EnsemblPlants"/>
        </authorList>
    </citation>
    <scope>IDENTIFICATION</scope>
</reference>
<name>A0A0D9ZLI8_9ORYZ</name>
<evidence type="ECO:0000313" key="3">
    <source>
        <dbReference type="EnsemblPlants" id="OGLUM04G14290.1"/>
    </source>
</evidence>
<feature type="compositionally biased region" description="Polar residues" evidence="1">
    <location>
        <begin position="71"/>
        <end position="86"/>
    </location>
</feature>
<protein>
    <recommendedName>
        <fullName evidence="2">DUF6598 domain-containing protein</fullName>
    </recommendedName>
</protein>
<feature type="compositionally biased region" description="Acidic residues" evidence="1">
    <location>
        <begin position="174"/>
        <end position="185"/>
    </location>
</feature>
<feature type="region of interest" description="Disordered" evidence="1">
    <location>
        <begin position="155"/>
        <end position="189"/>
    </location>
</feature>
<dbReference type="PANTHER" id="PTHR33065:SF95">
    <property type="entry name" value="OS07G0646300 PROTEIN"/>
    <property type="match status" value="1"/>
</dbReference>
<dbReference type="EnsemblPlants" id="OGLUM04G14290.1">
    <property type="protein sequence ID" value="OGLUM04G14290.1"/>
    <property type="gene ID" value="OGLUM04G14290"/>
</dbReference>
<evidence type="ECO:0000256" key="1">
    <source>
        <dbReference type="SAM" id="MobiDB-lite"/>
    </source>
</evidence>
<dbReference type="Pfam" id="PF20241">
    <property type="entry name" value="DUF6598"/>
    <property type="match status" value="1"/>
</dbReference>
<dbReference type="eggNOG" id="ENOG502R69H">
    <property type="taxonomic scope" value="Eukaryota"/>
</dbReference>
<feature type="region of interest" description="Disordered" evidence="1">
    <location>
        <begin position="46"/>
        <end position="86"/>
    </location>
</feature>
<feature type="domain" description="DUF6598" evidence="2">
    <location>
        <begin position="263"/>
        <end position="488"/>
    </location>
</feature>
<dbReference type="HOGENOM" id="CLU_034147_5_1_1"/>
<dbReference type="AlphaFoldDB" id="A0A0D9ZLI8"/>
<dbReference type="PANTHER" id="PTHR33065">
    <property type="entry name" value="OS07G0486400 PROTEIN"/>
    <property type="match status" value="1"/>
</dbReference>
<dbReference type="Proteomes" id="UP000026961">
    <property type="component" value="Chromosome 4"/>
</dbReference>
<sequence>MNCRVGLVSSMASGPPRGWLPTLARRAASISRAALNPPVRHVSRFPCGSRNMASGNAVKSEQLGKSDERQLTPSPNDPIHTTNGIINSMDKHFPITRGMDNEENGAATEFIARYGDGRPANVEENGRKIVNAKYSDEVFCRTTVKVAGVKQDPRGAIKELTDGEEDARNQSASEADDDDDDDEEFNDRVDNYSCYGPVSWTTFKWSSHRDGYIYDTTFGSGWKWDYRIADRNETRLEAMMLSNPNKDCSLSDGTCTRHTQHSMLQIFSIKLAKVFGVDGSMELYGYIAARDLRDPLLNYIVNIGRDNLIIVEQGSIIEMTGPKRGIDLSRAVLVEYDMRIKTGERDENDLQLIDGVSCVNEILTSSNPVINRIHGDYGAVDITRACLDYAFEATVDVVISEVQTGFNLCVGCFTSGLHEEIQLFDGVIGESRGLRRHVVAVMKNKCMDLKFKVGSVYFAEHCLSFKATNHGCASEEIKIGFASISVKVTWSALD</sequence>
<evidence type="ECO:0000259" key="2">
    <source>
        <dbReference type="Pfam" id="PF20241"/>
    </source>
</evidence>
<dbReference type="InterPro" id="IPR046533">
    <property type="entry name" value="DUF6598"/>
</dbReference>
<evidence type="ECO:0000313" key="4">
    <source>
        <dbReference type="Proteomes" id="UP000026961"/>
    </source>
</evidence>